<dbReference type="EMBL" id="DF820461">
    <property type="protein sequence ID" value="GAK54552.1"/>
    <property type="molecule type" value="Genomic_DNA"/>
</dbReference>
<organism evidence="1">
    <name type="scientific">Candidatus Moduliflexus flocculans</name>
    <dbReference type="NCBI Taxonomy" id="1499966"/>
    <lineage>
        <taxon>Bacteria</taxon>
        <taxon>Candidatus Moduliflexota</taxon>
        <taxon>Candidatus Moduliflexia</taxon>
        <taxon>Candidatus Moduliflexales</taxon>
        <taxon>Candidatus Moduliflexaceae</taxon>
    </lineage>
</organism>
<dbReference type="Pfam" id="PF13365">
    <property type="entry name" value="Trypsin_2"/>
    <property type="match status" value="1"/>
</dbReference>
<accession>A0A081BT21</accession>
<dbReference type="Proteomes" id="UP000030700">
    <property type="component" value="Unassembled WGS sequence"/>
</dbReference>
<name>A0A081BT21_9BACT</name>
<dbReference type="Gene3D" id="2.40.10.10">
    <property type="entry name" value="Trypsin-like serine proteases"/>
    <property type="match status" value="2"/>
</dbReference>
<dbReference type="AlphaFoldDB" id="A0A081BT21"/>
<dbReference type="STRING" id="1499966.U14_05839"/>
<keyword evidence="2" id="KW-1185">Reference proteome</keyword>
<dbReference type="InterPro" id="IPR009003">
    <property type="entry name" value="Peptidase_S1_PA"/>
</dbReference>
<dbReference type="HOGENOM" id="CLU_591427_0_0_0"/>
<evidence type="ECO:0000313" key="2">
    <source>
        <dbReference type="Proteomes" id="UP000030700"/>
    </source>
</evidence>
<proteinExistence type="predicted"/>
<dbReference type="SUPFAM" id="SSF52540">
    <property type="entry name" value="P-loop containing nucleoside triphosphate hydrolases"/>
    <property type="match status" value="1"/>
</dbReference>
<reference evidence="1" key="1">
    <citation type="journal article" date="2015" name="PeerJ">
        <title>First genomic representation of candidate bacterial phylum KSB3 points to enhanced environmental sensing as a trigger of wastewater bulking.</title>
        <authorList>
            <person name="Sekiguchi Y."/>
            <person name="Ohashi A."/>
            <person name="Parks D.H."/>
            <person name="Yamauchi T."/>
            <person name="Tyson G.W."/>
            <person name="Hugenholtz P."/>
        </authorList>
    </citation>
    <scope>NUCLEOTIDE SEQUENCE [LARGE SCALE GENOMIC DNA]</scope>
</reference>
<protein>
    <submittedName>
        <fullName evidence="1">GUN4-like protein</fullName>
    </submittedName>
</protein>
<sequence>MTPDLTNAIVNITSAAPDTVGFGTGFVIYRDQAGDYVLTCKHVVNAVGKETILADGIAAQEIASGSETGFDLAILRIEKSLPRQPLVLRMAQTPCGQFVTRGHYSLSSDTITEGGYTKKADIRLSETLIGQLDAASRTELREADGCSVSAWWLDLPPNAKHLLQPGYSGAPLIETTSGAVVGVISIRFDGGGRGLAISTQAIRLIWPNHPANLFAESAAQWPEPIINLDAERAAFDDIVSGKDRQTRLILVHGAYEGMGKSYLIRIYKHIAESHQRRPFFLKVNAQISVEECLKKIVLHFGGISQFKNYERVRLDLLKSDLSAEQKWDMLTEYLFLDFEQSHASSQIVLLFDEYNPDKPEASFKHWLTQTVLSYVAYQQNMVVVIAGREKVVPPESLHISHHAFSLSGVTIEQFEKFLKTYDYTLQPREMDIAFKVSQGRPFFLASFVQSEMKRQQEARHAG</sequence>
<dbReference type="InterPro" id="IPR027417">
    <property type="entry name" value="P-loop_NTPase"/>
</dbReference>
<evidence type="ECO:0000313" key="1">
    <source>
        <dbReference type="EMBL" id="GAK54552.1"/>
    </source>
</evidence>
<dbReference type="InterPro" id="IPR043504">
    <property type="entry name" value="Peptidase_S1_PA_chymotrypsin"/>
</dbReference>
<gene>
    <name evidence="1" type="ORF">U14_05839</name>
</gene>
<dbReference type="SUPFAM" id="SSF50494">
    <property type="entry name" value="Trypsin-like serine proteases"/>
    <property type="match status" value="1"/>
</dbReference>